<evidence type="ECO:0000256" key="1">
    <source>
        <dbReference type="SAM" id="MobiDB-lite"/>
    </source>
</evidence>
<comment type="caution">
    <text evidence="2">The sequence shown here is derived from an EMBL/GenBank/DDBJ whole genome shotgun (WGS) entry which is preliminary data.</text>
</comment>
<proteinExistence type="predicted"/>
<organism evidence="2">
    <name type="scientific">Tanacetum cinerariifolium</name>
    <name type="common">Dalmatian daisy</name>
    <name type="synonym">Chrysanthemum cinerariifolium</name>
    <dbReference type="NCBI Taxonomy" id="118510"/>
    <lineage>
        <taxon>Eukaryota</taxon>
        <taxon>Viridiplantae</taxon>
        <taxon>Streptophyta</taxon>
        <taxon>Embryophyta</taxon>
        <taxon>Tracheophyta</taxon>
        <taxon>Spermatophyta</taxon>
        <taxon>Magnoliopsida</taxon>
        <taxon>eudicotyledons</taxon>
        <taxon>Gunneridae</taxon>
        <taxon>Pentapetalae</taxon>
        <taxon>asterids</taxon>
        <taxon>campanulids</taxon>
        <taxon>Asterales</taxon>
        <taxon>Asteraceae</taxon>
        <taxon>Asteroideae</taxon>
        <taxon>Anthemideae</taxon>
        <taxon>Anthemidinae</taxon>
        <taxon>Tanacetum</taxon>
    </lineage>
</organism>
<dbReference type="EMBL" id="BKCJ010000570">
    <property type="protein sequence ID" value="GEU34384.1"/>
    <property type="molecule type" value="Genomic_DNA"/>
</dbReference>
<dbReference type="AlphaFoldDB" id="A0A6L2JFC4"/>
<sequence>MKYVKHLIDERAQHKREYDRRENDRQMHTKEGKVDMALKNELRKLKGTSVDTKFAKPSILGKPVLQSHKHQSVVRQPPAFKSKRPKFLKPWFAFQVDMKNDFPKPFTPYYFPKVQDSVIAKPSHMIALGSSRNSSKESYGSNDMAHKYYLEEAKKKTQDKNTNLKPREMPSARTYHTPNACTLKLRSNNQMSRN</sequence>
<evidence type="ECO:0000313" key="2">
    <source>
        <dbReference type="EMBL" id="GEU34384.1"/>
    </source>
</evidence>
<feature type="compositionally biased region" description="Polar residues" evidence="1">
    <location>
        <begin position="174"/>
        <end position="194"/>
    </location>
</feature>
<accession>A0A6L2JFC4</accession>
<feature type="region of interest" description="Disordered" evidence="1">
    <location>
        <begin position="12"/>
        <end position="31"/>
    </location>
</feature>
<name>A0A6L2JFC4_TANCI</name>
<reference evidence="2" key="1">
    <citation type="journal article" date="2019" name="Sci. Rep.">
        <title>Draft genome of Tanacetum cinerariifolium, the natural source of mosquito coil.</title>
        <authorList>
            <person name="Yamashiro T."/>
            <person name="Shiraishi A."/>
            <person name="Satake H."/>
            <person name="Nakayama K."/>
        </authorList>
    </citation>
    <scope>NUCLEOTIDE SEQUENCE</scope>
</reference>
<gene>
    <name evidence="2" type="ORF">Tci_006362</name>
</gene>
<protein>
    <submittedName>
        <fullName evidence="2">Uncharacterized protein</fullName>
    </submittedName>
</protein>
<feature type="region of interest" description="Disordered" evidence="1">
    <location>
        <begin position="153"/>
        <end position="194"/>
    </location>
</feature>